<gene>
    <name evidence="2" type="ORF">NECAME_08198</name>
</gene>
<dbReference type="Proteomes" id="UP000053676">
    <property type="component" value="Unassembled WGS sequence"/>
</dbReference>
<dbReference type="OrthoDB" id="10252077at2759"/>
<organism evidence="2 3">
    <name type="scientific">Necator americanus</name>
    <name type="common">Human hookworm</name>
    <dbReference type="NCBI Taxonomy" id="51031"/>
    <lineage>
        <taxon>Eukaryota</taxon>
        <taxon>Metazoa</taxon>
        <taxon>Ecdysozoa</taxon>
        <taxon>Nematoda</taxon>
        <taxon>Chromadorea</taxon>
        <taxon>Rhabditida</taxon>
        <taxon>Rhabditina</taxon>
        <taxon>Rhabditomorpha</taxon>
        <taxon>Strongyloidea</taxon>
        <taxon>Ancylostomatidae</taxon>
        <taxon>Bunostominae</taxon>
        <taxon>Necator</taxon>
    </lineage>
</organism>
<dbReference type="EMBL" id="KI658586">
    <property type="protein sequence ID" value="ETN82045.1"/>
    <property type="molecule type" value="Genomic_DNA"/>
</dbReference>
<feature type="compositionally biased region" description="Low complexity" evidence="1">
    <location>
        <begin position="40"/>
        <end position="56"/>
    </location>
</feature>
<dbReference type="AlphaFoldDB" id="W2TIW3"/>
<feature type="non-terminal residue" evidence="2">
    <location>
        <position position="174"/>
    </location>
</feature>
<keyword evidence="3" id="KW-1185">Reference proteome</keyword>
<feature type="compositionally biased region" description="Polar residues" evidence="1">
    <location>
        <begin position="15"/>
        <end position="32"/>
    </location>
</feature>
<dbReference type="STRING" id="51031.W2TIW3"/>
<proteinExistence type="predicted"/>
<sequence length="174" mass="18124">MVGTPMELLNISNLLSSDQTGLRQSQDTTETATLPARNASGSSTTGGKTSTSSFTKLSDEDANNPDRSVEGSGDVDEEKTTSALVTSCVDSGIGGTISTHSELSALCLSPLAESSPKDLRKSSQSSYGGKRNRLSHESAPDSLDGDVVSFLDLPLDVAGDQISDEFFVAKFVLA</sequence>
<accession>W2TIW3</accession>
<evidence type="ECO:0000256" key="1">
    <source>
        <dbReference type="SAM" id="MobiDB-lite"/>
    </source>
</evidence>
<name>W2TIW3_NECAM</name>
<feature type="region of interest" description="Disordered" evidence="1">
    <location>
        <begin position="15"/>
        <end position="81"/>
    </location>
</feature>
<protein>
    <submittedName>
        <fullName evidence="2">Uncharacterized protein</fullName>
    </submittedName>
</protein>
<evidence type="ECO:0000313" key="2">
    <source>
        <dbReference type="EMBL" id="ETN82045.1"/>
    </source>
</evidence>
<feature type="region of interest" description="Disordered" evidence="1">
    <location>
        <begin position="114"/>
        <end position="142"/>
    </location>
</feature>
<reference evidence="3" key="1">
    <citation type="journal article" date="2014" name="Nat. Genet.">
        <title>Genome of the human hookworm Necator americanus.</title>
        <authorList>
            <person name="Tang Y.T."/>
            <person name="Gao X."/>
            <person name="Rosa B.A."/>
            <person name="Abubucker S."/>
            <person name="Hallsworth-Pepin K."/>
            <person name="Martin J."/>
            <person name="Tyagi R."/>
            <person name="Heizer E."/>
            <person name="Zhang X."/>
            <person name="Bhonagiri-Palsikar V."/>
            <person name="Minx P."/>
            <person name="Warren W.C."/>
            <person name="Wang Q."/>
            <person name="Zhan B."/>
            <person name="Hotez P.J."/>
            <person name="Sternberg P.W."/>
            <person name="Dougall A."/>
            <person name="Gaze S.T."/>
            <person name="Mulvenna J."/>
            <person name="Sotillo J."/>
            <person name="Ranganathan S."/>
            <person name="Rabelo E.M."/>
            <person name="Wilson R.K."/>
            <person name="Felgner P.L."/>
            <person name="Bethony J."/>
            <person name="Hawdon J.M."/>
            <person name="Gasser R.B."/>
            <person name="Loukas A."/>
            <person name="Mitreva M."/>
        </authorList>
    </citation>
    <scope>NUCLEOTIDE SEQUENCE [LARGE SCALE GENOMIC DNA]</scope>
</reference>
<dbReference type="KEGG" id="nai:NECAME_08198"/>
<evidence type="ECO:0000313" key="3">
    <source>
        <dbReference type="Proteomes" id="UP000053676"/>
    </source>
</evidence>